<proteinExistence type="predicted"/>
<protein>
    <submittedName>
        <fullName evidence="1">Multidrug efflux transporter AcrB transmembrane domain-containing protein</fullName>
    </submittedName>
</protein>
<gene>
    <name evidence="1" type="ORF">F5148DRAFT_1275644</name>
</gene>
<evidence type="ECO:0000313" key="2">
    <source>
        <dbReference type="Proteomes" id="UP001207468"/>
    </source>
</evidence>
<organism evidence="1 2">
    <name type="scientific">Russula earlei</name>
    <dbReference type="NCBI Taxonomy" id="71964"/>
    <lineage>
        <taxon>Eukaryota</taxon>
        <taxon>Fungi</taxon>
        <taxon>Dikarya</taxon>
        <taxon>Basidiomycota</taxon>
        <taxon>Agaricomycotina</taxon>
        <taxon>Agaricomycetes</taxon>
        <taxon>Russulales</taxon>
        <taxon>Russulaceae</taxon>
        <taxon>Russula</taxon>
    </lineage>
</organism>
<dbReference type="EMBL" id="JAGFNK010000082">
    <property type="protein sequence ID" value="KAI9508669.1"/>
    <property type="molecule type" value="Genomic_DNA"/>
</dbReference>
<keyword evidence="1" id="KW-0472">Membrane</keyword>
<reference evidence="1" key="1">
    <citation type="submission" date="2021-03" db="EMBL/GenBank/DDBJ databases">
        <title>Evolutionary priming and transition to the ectomycorrhizal habit in an iconic lineage of mushroom-forming fungi: is preadaptation a requirement?</title>
        <authorList>
            <consortium name="DOE Joint Genome Institute"/>
            <person name="Looney B.P."/>
            <person name="Miyauchi S."/>
            <person name="Morin E."/>
            <person name="Drula E."/>
            <person name="Courty P.E."/>
            <person name="Chicoki N."/>
            <person name="Fauchery L."/>
            <person name="Kohler A."/>
            <person name="Kuo A."/>
            <person name="LaButti K."/>
            <person name="Pangilinan J."/>
            <person name="Lipzen A."/>
            <person name="Riley R."/>
            <person name="Andreopoulos W."/>
            <person name="He G."/>
            <person name="Johnson J."/>
            <person name="Barry K.W."/>
            <person name="Grigoriev I.V."/>
            <person name="Nagy L."/>
            <person name="Hibbett D."/>
            <person name="Henrissat B."/>
            <person name="Matheny P.B."/>
            <person name="Labbe J."/>
            <person name="Martin A.F."/>
        </authorList>
    </citation>
    <scope>NUCLEOTIDE SEQUENCE</scope>
    <source>
        <strain evidence="1">BPL698</strain>
    </source>
</reference>
<name>A0ACC0UAD0_9AGAM</name>
<comment type="caution">
    <text evidence="1">The sequence shown here is derived from an EMBL/GenBank/DDBJ whole genome shotgun (WGS) entry which is preliminary data.</text>
</comment>
<keyword evidence="1" id="KW-0812">Transmembrane</keyword>
<dbReference type="Proteomes" id="UP001207468">
    <property type="component" value="Unassembled WGS sequence"/>
</dbReference>
<sequence length="1324" mass="144659">MSVVHYGSCSMRGSCGSKGLFGKPLPCPYDGPAYEPDDTTRSLLRSVCGEELAGGPICCNSDQLEELRNNLNSAEPLITSCPACRNNFRSFLFINITSTQTTSTGQTAVESLDFFVSARHGQGFYESCKDVKVGATNGFAMDLIGEGAKNYSAFLKSLGQEKPLGSPFQINFPSSVPPGMDSFDKPPRNCADSDLSSRCACVDCPQICPVLPDLPTSHDSCHVGSLSCLSFILIIAYSLCLISFMTGFIQRKYSRLALETNSVTPLSPRSHSRDLVGASSLARYLDGEQSSPSTTGPRNPGRGVTLLDPLDSVQPRQYRLNVKLRRMFYKLGLLSASSPWATFFIVFTLIGLLNAGWSSFGVETDPVRLWVAPDSESKIQKDFFDQKFGPFYRPQQIFVTSTTAGELGSHSQTQTKNPVLSWDHLKFWFSVEADIRSLRSSPNAYSLSDVCFRPAGPTGACVFQSVTAWFDNDIDTTTPDSWPERVEYCANAPVDCLPDFQQPLLPKYILGGVPGNNFLEAEALVVNIVVSDSLDLDVREKAMEWERALAEYLARLKERAPSEAGLEISYSTGISLEEEINKSTNMDVKIVVLSYLAMFFYVALTLGSGYSGKVEEGVVASLNRWVANFPRLASRSSSSSLSTDPRDAPHILPRLPRKVFIGSKFTLGLFGLALVVLSVASVTLIIAEVIPFLVLAVGVDNVFILVHELDRQNLQHGPNAVSPEPGLPYPTPISPASRRSHFDSSHTESIDGASLPLYLPPEERVARTLARMGPSIMLSSVTETIAFALGALVPMPAVRNFALYAAGSVLLNALLQVTVFVSAMVLDLRRAEAGRVDCFPCITIPTRIHLARFIRKYYAPFILRPVIKGVIVLIFGGFFVISIISMQRIELGLDQRLALPSDSHLIQYFDDMDAYLNIGPPVYFVSHGTDVTHRRGQQTLCARFTTCQDFSVANTLEAERKRPAVSYFSDPAASWIDDFLTWLNPNVDCCRVRKRNPDVFCSPRDSPRLCQPCWAGKSPAYNITMEGLPEGEDSGSVSPTSDECPLGGQASYGTAISLNEAQDDVVASHFRTFLDPLKSQADFINAYDATHRIADDISRRTGASVFPYSSFFVFFDQYAHVISITQQVLGLGLASVLVVTALFLGSWRTGIIVTAVVALTVVNVMGVMGLWGISLNALSLVNLVISLGIAVEFCAHVARAFMNSGPGLTMEQPVWQERDERMSAALVDVGPSVLSGITFTKLIGISVLALTRSKLLETYYFRMWFSLIIAGALHGLVLLPVILSLAGGPGFPLQEADEEWMSSAIRSGYEYTPFLADDASVHSD</sequence>
<keyword evidence="2" id="KW-1185">Reference proteome</keyword>
<evidence type="ECO:0000313" key="1">
    <source>
        <dbReference type="EMBL" id="KAI9508669.1"/>
    </source>
</evidence>
<accession>A0ACC0UAD0</accession>